<evidence type="ECO:0000256" key="5">
    <source>
        <dbReference type="PROSITE-ProRule" id="PRU00335"/>
    </source>
</evidence>
<dbReference type="Proteomes" id="UP001500618">
    <property type="component" value="Unassembled WGS sequence"/>
</dbReference>
<keyword evidence="2" id="KW-0805">Transcription regulation</keyword>
<dbReference type="SUPFAM" id="SSF48498">
    <property type="entry name" value="Tetracyclin repressor-like, C-terminal domain"/>
    <property type="match status" value="1"/>
</dbReference>
<proteinExistence type="predicted"/>
<dbReference type="Pfam" id="PF00440">
    <property type="entry name" value="TetR_N"/>
    <property type="match status" value="1"/>
</dbReference>
<keyword evidence="4" id="KW-0804">Transcription</keyword>
<dbReference type="InterPro" id="IPR039538">
    <property type="entry name" value="BetI_C"/>
</dbReference>
<dbReference type="PANTHER" id="PTHR30055:SF228">
    <property type="entry name" value="TRANSCRIPTIONAL REGULATOR-RELATED"/>
    <property type="match status" value="1"/>
</dbReference>
<dbReference type="EMBL" id="BAAANY010000048">
    <property type="protein sequence ID" value="GAA1721789.1"/>
    <property type="molecule type" value="Genomic_DNA"/>
</dbReference>
<dbReference type="InterPro" id="IPR050109">
    <property type="entry name" value="HTH-type_TetR-like_transc_reg"/>
</dbReference>
<feature type="domain" description="HTH tetR-type" evidence="6">
    <location>
        <begin position="8"/>
        <end position="68"/>
    </location>
</feature>
<dbReference type="PANTHER" id="PTHR30055">
    <property type="entry name" value="HTH-TYPE TRANSCRIPTIONAL REGULATOR RUTR"/>
    <property type="match status" value="1"/>
</dbReference>
<keyword evidence="1" id="KW-0678">Repressor</keyword>
<dbReference type="Pfam" id="PF13977">
    <property type="entry name" value="TetR_C_6"/>
    <property type="match status" value="1"/>
</dbReference>
<comment type="caution">
    <text evidence="7">The sequence shown here is derived from an EMBL/GenBank/DDBJ whole genome shotgun (WGS) entry which is preliminary data.</text>
</comment>
<sequence length="207" mass="22916">MPKIVDHEQRRSEIVRALWQMIATHGVEGVSLREVAQAAEVSIGRIQHYFDSREALVLAGLERLIAQARAAYEETASSSPRDRLLHVLVQQVPRSELGRIGVTVWYAYLATAITDRRIREVLAEALRGGETECATHVAALRGIDNVEARAVARRLLALSDGLTLRVLVDGLDPDDAIAILRAEVDTGDQAAKSRVLRPVRSGRETWR</sequence>
<dbReference type="SUPFAM" id="SSF46689">
    <property type="entry name" value="Homeodomain-like"/>
    <property type="match status" value="1"/>
</dbReference>
<dbReference type="InterPro" id="IPR036271">
    <property type="entry name" value="Tet_transcr_reg_TetR-rel_C_sf"/>
</dbReference>
<evidence type="ECO:0000313" key="8">
    <source>
        <dbReference type="Proteomes" id="UP001500618"/>
    </source>
</evidence>
<feature type="DNA-binding region" description="H-T-H motif" evidence="5">
    <location>
        <begin position="31"/>
        <end position="50"/>
    </location>
</feature>
<name>A0ABN2JBC9_9ACTN</name>
<keyword evidence="3 5" id="KW-0238">DNA-binding</keyword>
<accession>A0ABN2JBC9</accession>
<gene>
    <name evidence="7" type="ORF">GCM10009765_82410</name>
</gene>
<protein>
    <submittedName>
        <fullName evidence="7">TetR family transcriptional regulator C-terminal domain-containing protein</fullName>
    </submittedName>
</protein>
<reference evidence="7 8" key="1">
    <citation type="journal article" date="2019" name="Int. J. Syst. Evol. Microbiol.">
        <title>The Global Catalogue of Microorganisms (GCM) 10K type strain sequencing project: providing services to taxonomists for standard genome sequencing and annotation.</title>
        <authorList>
            <consortium name="The Broad Institute Genomics Platform"/>
            <consortium name="The Broad Institute Genome Sequencing Center for Infectious Disease"/>
            <person name="Wu L."/>
            <person name="Ma J."/>
        </authorList>
    </citation>
    <scope>NUCLEOTIDE SEQUENCE [LARGE SCALE GENOMIC DNA]</scope>
    <source>
        <strain evidence="7 8">JCM 14718</strain>
    </source>
</reference>
<dbReference type="PROSITE" id="PS50977">
    <property type="entry name" value="HTH_TETR_2"/>
    <property type="match status" value="1"/>
</dbReference>
<keyword evidence="8" id="KW-1185">Reference proteome</keyword>
<evidence type="ECO:0000259" key="6">
    <source>
        <dbReference type="PROSITE" id="PS50977"/>
    </source>
</evidence>
<evidence type="ECO:0000256" key="4">
    <source>
        <dbReference type="ARBA" id="ARBA00023163"/>
    </source>
</evidence>
<evidence type="ECO:0000256" key="2">
    <source>
        <dbReference type="ARBA" id="ARBA00023015"/>
    </source>
</evidence>
<evidence type="ECO:0000313" key="7">
    <source>
        <dbReference type="EMBL" id="GAA1721789.1"/>
    </source>
</evidence>
<dbReference type="RefSeq" id="WP_344315418.1">
    <property type="nucleotide sequence ID" value="NZ_BAAANY010000048.1"/>
</dbReference>
<dbReference type="Gene3D" id="1.10.357.10">
    <property type="entry name" value="Tetracycline Repressor, domain 2"/>
    <property type="match status" value="1"/>
</dbReference>
<dbReference type="InterPro" id="IPR009057">
    <property type="entry name" value="Homeodomain-like_sf"/>
</dbReference>
<organism evidence="7 8">
    <name type="scientific">Fodinicola feengrottensis</name>
    <dbReference type="NCBI Taxonomy" id="435914"/>
    <lineage>
        <taxon>Bacteria</taxon>
        <taxon>Bacillati</taxon>
        <taxon>Actinomycetota</taxon>
        <taxon>Actinomycetes</taxon>
        <taxon>Mycobacteriales</taxon>
        <taxon>Fodinicola</taxon>
    </lineage>
</organism>
<evidence type="ECO:0000256" key="3">
    <source>
        <dbReference type="ARBA" id="ARBA00023125"/>
    </source>
</evidence>
<evidence type="ECO:0000256" key="1">
    <source>
        <dbReference type="ARBA" id="ARBA00022491"/>
    </source>
</evidence>
<dbReference type="InterPro" id="IPR001647">
    <property type="entry name" value="HTH_TetR"/>
</dbReference>